<sequence>AWDGAACGFERASTPADADVLLVTGALTRSMAPVLERAWHAMPGPRALVAVGACAIDGGPFGETYATLGGLAGRAVSDVAVPGCPPSPDAIRAVLLTLLS</sequence>
<evidence type="ECO:0000256" key="8">
    <source>
        <dbReference type="ARBA" id="ARBA00023136"/>
    </source>
</evidence>
<evidence type="ECO:0000256" key="1">
    <source>
        <dbReference type="ARBA" id="ARBA00001966"/>
    </source>
</evidence>
<name>A0A850P824_9PROT</name>
<keyword evidence="7" id="KW-0411">Iron-sulfur</keyword>
<evidence type="ECO:0000256" key="4">
    <source>
        <dbReference type="ARBA" id="ARBA00022485"/>
    </source>
</evidence>
<keyword evidence="4" id="KW-0004">4Fe-4S</keyword>
<dbReference type="GO" id="GO:0046872">
    <property type="term" value="F:metal ion binding"/>
    <property type="evidence" value="ECO:0007669"/>
    <property type="project" value="UniProtKB-KW"/>
</dbReference>
<dbReference type="EMBL" id="JABXXR010000063">
    <property type="protein sequence ID" value="NVN40765.1"/>
    <property type="molecule type" value="Genomic_DNA"/>
</dbReference>
<accession>A0A850P824</accession>
<dbReference type="PANTHER" id="PTHR42989">
    <property type="entry name" value="HYDROGENASE-4 COMPONENT I"/>
    <property type="match status" value="1"/>
</dbReference>
<dbReference type="InterPro" id="IPR052375">
    <property type="entry name" value="Complex_I_20kDa-like"/>
</dbReference>
<evidence type="ECO:0000313" key="11">
    <source>
        <dbReference type="Proteomes" id="UP000585665"/>
    </source>
</evidence>
<reference evidence="10 11" key="1">
    <citation type="submission" date="2020-06" db="EMBL/GenBank/DDBJ databases">
        <title>Description of novel acetic acid bacteria.</title>
        <authorList>
            <person name="Sombolestani A."/>
        </authorList>
    </citation>
    <scope>NUCLEOTIDE SEQUENCE [LARGE SCALE GENOMIC DNA]</scope>
    <source>
        <strain evidence="10 11">LMG 27010</strain>
    </source>
</reference>
<keyword evidence="8" id="KW-0472">Membrane</keyword>
<evidence type="ECO:0000256" key="7">
    <source>
        <dbReference type="ARBA" id="ARBA00023014"/>
    </source>
</evidence>
<keyword evidence="5" id="KW-0479">Metal-binding</keyword>
<keyword evidence="6" id="KW-0408">Iron</keyword>
<proteinExistence type="inferred from homology"/>
<evidence type="ECO:0000259" key="9">
    <source>
        <dbReference type="Pfam" id="PF01058"/>
    </source>
</evidence>
<evidence type="ECO:0000313" key="10">
    <source>
        <dbReference type="EMBL" id="NVN40765.1"/>
    </source>
</evidence>
<dbReference type="InterPro" id="IPR006137">
    <property type="entry name" value="NADH_UbQ_OxRdtase-like_20kDa"/>
</dbReference>
<dbReference type="AlphaFoldDB" id="A0A850P824"/>
<comment type="cofactor">
    <cofactor evidence="1">
        <name>[4Fe-4S] cluster</name>
        <dbReference type="ChEBI" id="CHEBI:49883"/>
    </cofactor>
</comment>
<evidence type="ECO:0000256" key="2">
    <source>
        <dbReference type="ARBA" id="ARBA00009173"/>
    </source>
</evidence>
<dbReference type="GO" id="GO:0051539">
    <property type="term" value="F:4 iron, 4 sulfur cluster binding"/>
    <property type="evidence" value="ECO:0007669"/>
    <property type="project" value="UniProtKB-KW"/>
</dbReference>
<keyword evidence="11" id="KW-1185">Reference proteome</keyword>
<dbReference type="Gene3D" id="3.40.50.12280">
    <property type="match status" value="1"/>
</dbReference>
<comment type="caution">
    <text evidence="10">The sequence shown here is derived from an EMBL/GenBank/DDBJ whole genome shotgun (WGS) entry which is preliminary data.</text>
</comment>
<organism evidence="10 11">
    <name type="scientific">Ameyamaea chiangmaiensis</name>
    <dbReference type="NCBI Taxonomy" id="442969"/>
    <lineage>
        <taxon>Bacteria</taxon>
        <taxon>Pseudomonadati</taxon>
        <taxon>Pseudomonadota</taxon>
        <taxon>Alphaproteobacteria</taxon>
        <taxon>Acetobacterales</taxon>
        <taxon>Acetobacteraceae</taxon>
        <taxon>Ameyamaea</taxon>
    </lineage>
</organism>
<feature type="non-terminal residue" evidence="10">
    <location>
        <position position="1"/>
    </location>
</feature>
<gene>
    <name evidence="10" type="ORF">HUK82_09335</name>
</gene>
<evidence type="ECO:0000256" key="6">
    <source>
        <dbReference type="ARBA" id="ARBA00023004"/>
    </source>
</evidence>
<dbReference type="Pfam" id="PF01058">
    <property type="entry name" value="Oxidored_q6"/>
    <property type="match status" value="1"/>
</dbReference>
<protein>
    <submittedName>
        <fullName evidence="10">NADH-quinone oxidoreductase subunit B</fullName>
    </submittedName>
</protein>
<evidence type="ECO:0000256" key="3">
    <source>
        <dbReference type="ARBA" id="ARBA00022475"/>
    </source>
</evidence>
<keyword evidence="3" id="KW-1003">Cell membrane</keyword>
<dbReference type="Proteomes" id="UP000585665">
    <property type="component" value="Unassembled WGS sequence"/>
</dbReference>
<evidence type="ECO:0000256" key="5">
    <source>
        <dbReference type="ARBA" id="ARBA00022723"/>
    </source>
</evidence>
<dbReference type="PANTHER" id="PTHR42989:SF1">
    <property type="entry name" value="FORMATE HYDROGENLYASE SUBUNIT 7-RELATED"/>
    <property type="match status" value="1"/>
</dbReference>
<dbReference type="SUPFAM" id="SSF56770">
    <property type="entry name" value="HydA/Nqo6-like"/>
    <property type="match status" value="1"/>
</dbReference>
<feature type="domain" description="NADH:ubiquinone oxidoreductase-like 20kDa subunit" evidence="9">
    <location>
        <begin position="15"/>
        <end position="97"/>
    </location>
</feature>
<comment type="similarity">
    <text evidence="2">Belongs to the complex I 20 kDa subunit family.</text>
</comment>